<dbReference type="PROSITE" id="PS50109">
    <property type="entry name" value="HIS_KIN"/>
    <property type="match status" value="1"/>
</dbReference>
<dbReference type="Pfam" id="PF00512">
    <property type="entry name" value="HisKA"/>
    <property type="match status" value="1"/>
</dbReference>
<dbReference type="AlphaFoldDB" id="A0A5J4J307"/>
<evidence type="ECO:0000256" key="5">
    <source>
        <dbReference type="PROSITE-ProRule" id="PRU00339"/>
    </source>
</evidence>
<sequence>MLFNMVKQHFTSFIIISPMQNDANGQEHIIDNLLKEAYELRGHHLSKSISLTERALQISNNLNLPFYTARALSRLALYHMIRGAHDSSIEMSNQAIEIFTELNDERGIAITKYSIASIFYKTDNHHLGMSYLLDCLISFRKFKDHHNESKTLKSLGTVYEYLGDSINAQISYKAAIASAKLAGDKNLESNVYNPKSGLSLKLGNTKNAMDLIKKSIKLKEETNDLRGMAFAIYGRGKVYQKMGEYEKALADFEKAIDIHRSFGEKLGEGMVNYKLAELRLSMGQPDVAKKLLTANIVFTKKYKSLMINLKCKRFLSQIYKEEQNAELSLLYLEDYTSTKEAHESSQTVKVIELYERAAILKSSEREASLELEKIELLAKKDLAVQAAQVRQEFLSVMSHEIRTPLNAVTSIISLLENRSDPQEQELLISLRFSSRNLLRIIDDILDFSKLDSNKMTLEKYPVNFKNFLRNIRLTYLNMAKEKGLNLKVSSDFEIVTNYLFDETKLFQILGNLLSNAIKYTNKGDVSLSVTLQKKTDLIHTYRFEIKDTGIGIAKEEINKLFDSFYIPASSTTRDLGGTGLGLAIVKKLINLHDSEIHIESKPNEGSTFCFDLDFEVSSQEQPSIKEMYASLENKKTILAEDNEVNALVLTRLLNRSGIEVIRAKDGEEVVEMSQNNEVDFILMDIHMPKSNGFEAVKNIRTSCTSNSRKPIFALTADITTNDRDEYREMFDGIIHKPIQIERLLAILSNTFTSKNKSCKRIE</sequence>
<proteinExistence type="predicted"/>
<keyword evidence="9" id="KW-1185">Reference proteome</keyword>
<dbReference type="InterPro" id="IPR011990">
    <property type="entry name" value="TPR-like_helical_dom_sf"/>
</dbReference>
<dbReference type="InterPro" id="IPR003594">
    <property type="entry name" value="HATPase_dom"/>
</dbReference>
<dbReference type="Gene3D" id="3.40.50.2300">
    <property type="match status" value="1"/>
</dbReference>
<dbReference type="InterPro" id="IPR003661">
    <property type="entry name" value="HisK_dim/P_dom"/>
</dbReference>
<dbReference type="CDD" id="cd16922">
    <property type="entry name" value="HATPase_EvgS-ArcB-TorS-like"/>
    <property type="match status" value="1"/>
</dbReference>
<evidence type="ECO:0000259" key="7">
    <source>
        <dbReference type="PROSITE" id="PS50110"/>
    </source>
</evidence>
<evidence type="ECO:0000256" key="2">
    <source>
        <dbReference type="ARBA" id="ARBA00012438"/>
    </source>
</evidence>
<dbReference type="SUPFAM" id="SSF55874">
    <property type="entry name" value="ATPase domain of HSP90 chaperone/DNA topoisomerase II/histidine kinase"/>
    <property type="match status" value="1"/>
</dbReference>
<dbReference type="PROSITE" id="PS50293">
    <property type="entry name" value="TPR_REGION"/>
    <property type="match status" value="1"/>
</dbReference>
<evidence type="ECO:0000313" key="8">
    <source>
        <dbReference type="EMBL" id="GER60428.1"/>
    </source>
</evidence>
<feature type="repeat" description="TPR" evidence="5">
    <location>
        <begin position="229"/>
        <end position="262"/>
    </location>
</feature>
<feature type="domain" description="Response regulatory" evidence="7">
    <location>
        <begin position="635"/>
        <end position="751"/>
    </location>
</feature>
<keyword evidence="5" id="KW-0802">TPR repeat</keyword>
<dbReference type="PROSITE" id="PS50005">
    <property type="entry name" value="TPR"/>
    <property type="match status" value="1"/>
</dbReference>
<dbReference type="SMART" id="SM00448">
    <property type="entry name" value="REC"/>
    <property type="match status" value="1"/>
</dbReference>
<dbReference type="SMART" id="SM00388">
    <property type="entry name" value="HisKA"/>
    <property type="match status" value="1"/>
</dbReference>
<evidence type="ECO:0000313" key="9">
    <source>
        <dbReference type="Proteomes" id="UP000326509"/>
    </source>
</evidence>
<dbReference type="Proteomes" id="UP000326509">
    <property type="component" value="Unassembled WGS sequence"/>
</dbReference>
<dbReference type="GO" id="GO:0000155">
    <property type="term" value="F:phosphorelay sensor kinase activity"/>
    <property type="evidence" value="ECO:0007669"/>
    <property type="project" value="InterPro"/>
</dbReference>
<dbReference type="InterPro" id="IPR036097">
    <property type="entry name" value="HisK_dim/P_sf"/>
</dbReference>
<dbReference type="SUPFAM" id="SSF48452">
    <property type="entry name" value="TPR-like"/>
    <property type="match status" value="2"/>
</dbReference>
<dbReference type="InterPro" id="IPR019734">
    <property type="entry name" value="TPR_rpt"/>
</dbReference>
<dbReference type="InterPro" id="IPR001789">
    <property type="entry name" value="Sig_transdc_resp-reg_receiver"/>
</dbReference>
<dbReference type="SUPFAM" id="SSF52172">
    <property type="entry name" value="CheY-like"/>
    <property type="match status" value="1"/>
</dbReference>
<dbReference type="EMBL" id="BKCG01000007">
    <property type="protein sequence ID" value="GER60428.1"/>
    <property type="molecule type" value="Genomic_DNA"/>
</dbReference>
<dbReference type="InterPro" id="IPR036890">
    <property type="entry name" value="HATPase_C_sf"/>
</dbReference>
<accession>A0A5J4J307</accession>
<evidence type="ECO:0000259" key="6">
    <source>
        <dbReference type="PROSITE" id="PS50109"/>
    </source>
</evidence>
<feature type="domain" description="Histidine kinase" evidence="6">
    <location>
        <begin position="396"/>
        <end position="616"/>
    </location>
</feature>
<comment type="caution">
    <text evidence="8">The sequence shown here is derived from an EMBL/GenBank/DDBJ whole genome shotgun (WGS) entry which is preliminary data.</text>
</comment>
<dbReference type="SMART" id="SM00387">
    <property type="entry name" value="HATPase_c"/>
    <property type="match status" value="1"/>
</dbReference>
<name>A0A5J4J307_9FLAO</name>
<dbReference type="PROSITE" id="PS50110">
    <property type="entry name" value="RESPONSE_REGULATORY"/>
    <property type="match status" value="1"/>
</dbReference>
<dbReference type="Gene3D" id="3.30.565.10">
    <property type="entry name" value="Histidine kinase-like ATPase, C-terminal domain"/>
    <property type="match status" value="1"/>
</dbReference>
<feature type="modified residue" description="4-aspartylphosphate" evidence="4">
    <location>
        <position position="684"/>
    </location>
</feature>
<dbReference type="Pfam" id="PF02518">
    <property type="entry name" value="HATPase_c"/>
    <property type="match status" value="1"/>
</dbReference>
<evidence type="ECO:0000256" key="4">
    <source>
        <dbReference type="PROSITE-ProRule" id="PRU00169"/>
    </source>
</evidence>
<dbReference type="Gene3D" id="1.10.287.130">
    <property type="match status" value="1"/>
</dbReference>
<evidence type="ECO:0000256" key="1">
    <source>
        <dbReference type="ARBA" id="ARBA00000085"/>
    </source>
</evidence>
<dbReference type="SUPFAM" id="SSF47384">
    <property type="entry name" value="Homodimeric domain of signal transducing histidine kinase"/>
    <property type="match status" value="1"/>
</dbReference>
<dbReference type="FunFam" id="3.30.565.10:FF:000010">
    <property type="entry name" value="Sensor histidine kinase RcsC"/>
    <property type="match status" value="1"/>
</dbReference>
<gene>
    <name evidence="8" type="ORF">ULMA_25360</name>
</gene>
<dbReference type="PANTHER" id="PTHR45339">
    <property type="entry name" value="HYBRID SIGNAL TRANSDUCTION HISTIDINE KINASE J"/>
    <property type="match status" value="1"/>
</dbReference>
<evidence type="ECO:0000256" key="3">
    <source>
        <dbReference type="ARBA" id="ARBA00022553"/>
    </source>
</evidence>
<dbReference type="PANTHER" id="PTHR45339:SF5">
    <property type="entry name" value="HISTIDINE KINASE"/>
    <property type="match status" value="1"/>
</dbReference>
<dbReference type="PRINTS" id="PR00344">
    <property type="entry name" value="BCTRLSENSOR"/>
</dbReference>
<dbReference type="EC" id="2.7.13.3" evidence="2"/>
<dbReference type="CDD" id="cd17546">
    <property type="entry name" value="REC_hyHK_CKI1_RcsC-like"/>
    <property type="match status" value="1"/>
</dbReference>
<organism evidence="8 9">
    <name type="scientific">Patiriisocius marinus</name>
    <dbReference type="NCBI Taxonomy" id="1397112"/>
    <lineage>
        <taxon>Bacteria</taxon>
        <taxon>Pseudomonadati</taxon>
        <taxon>Bacteroidota</taxon>
        <taxon>Flavobacteriia</taxon>
        <taxon>Flavobacteriales</taxon>
        <taxon>Flavobacteriaceae</taxon>
        <taxon>Patiriisocius</taxon>
    </lineage>
</organism>
<dbReference type="Pfam" id="PF13424">
    <property type="entry name" value="TPR_12"/>
    <property type="match status" value="1"/>
</dbReference>
<dbReference type="InterPro" id="IPR005467">
    <property type="entry name" value="His_kinase_dom"/>
</dbReference>
<comment type="catalytic activity">
    <reaction evidence="1">
        <text>ATP + protein L-histidine = ADP + protein N-phospho-L-histidine.</text>
        <dbReference type="EC" id="2.7.13.3"/>
    </reaction>
</comment>
<dbReference type="InterPro" id="IPR011006">
    <property type="entry name" value="CheY-like_superfamily"/>
</dbReference>
<dbReference type="CDD" id="cd00082">
    <property type="entry name" value="HisKA"/>
    <property type="match status" value="1"/>
</dbReference>
<protein>
    <recommendedName>
        <fullName evidence="2">histidine kinase</fullName>
        <ecNumber evidence="2">2.7.13.3</ecNumber>
    </recommendedName>
</protein>
<dbReference type="Gene3D" id="1.25.40.10">
    <property type="entry name" value="Tetratricopeptide repeat domain"/>
    <property type="match status" value="1"/>
</dbReference>
<keyword evidence="3 4" id="KW-0597">Phosphoprotein</keyword>
<dbReference type="InterPro" id="IPR004358">
    <property type="entry name" value="Sig_transdc_His_kin-like_C"/>
</dbReference>
<dbReference type="SMART" id="SM00028">
    <property type="entry name" value="TPR"/>
    <property type="match status" value="3"/>
</dbReference>
<reference evidence="8 9" key="1">
    <citation type="submission" date="2019-08" db="EMBL/GenBank/DDBJ databases">
        <title>Draft genome sequence of Ulvibacter marinus type strain NBRC 109484.</title>
        <authorList>
            <person name="Kawano K."/>
            <person name="Ushijima N."/>
            <person name="Kihara M."/>
            <person name="Itoh H."/>
        </authorList>
    </citation>
    <scope>NUCLEOTIDE SEQUENCE [LARGE SCALE GENOMIC DNA]</scope>
    <source>
        <strain evidence="8 9">NBRC 109484</strain>
    </source>
</reference>
<dbReference type="Pfam" id="PF00072">
    <property type="entry name" value="Response_reg"/>
    <property type="match status" value="1"/>
</dbReference>